<feature type="transmembrane region" description="Helical" evidence="5">
    <location>
        <begin position="95"/>
        <end position="113"/>
    </location>
</feature>
<comment type="subcellular location">
    <subcellularLocation>
        <location evidence="1">Membrane</location>
        <topology evidence="1">Multi-pass membrane protein</topology>
    </subcellularLocation>
</comment>
<evidence type="ECO:0000256" key="5">
    <source>
        <dbReference type="SAM" id="Phobius"/>
    </source>
</evidence>
<dbReference type="PANTHER" id="PTHR11785:SF512">
    <property type="entry name" value="SOBREMESA, ISOFORM B"/>
    <property type="match status" value="1"/>
</dbReference>
<keyword evidence="7" id="KW-1185">Reference proteome</keyword>
<proteinExistence type="predicted"/>
<name>A0AAN6YC86_9PEZI</name>
<keyword evidence="4 5" id="KW-0472">Membrane</keyword>
<dbReference type="InterPro" id="IPR002293">
    <property type="entry name" value="AA/rel_permease1"/>
</dbReference>
<comment type="caution">
    <text evidence="6">The sequence shown here is derived from an EMBL/GenBank/DDBJ whole genome shotgun (WGS) entry which is preliminary data.</text>
</comment>
<evidence type="ECO:0000256" key="4">
    <source>
        <dbReference type="ARBA" id="ARBA00023136"/>
    </source>
</evidence>
<dbReference type="InterPro" id="IPR050598">
    <property type="entry name" value="AminoAcid_Transporter"/>
</dbReference>
<organism evidence="6 7">
    <name type="scientific">Rhypophila decipiens</name>
    <dbReference type="NCBI Taxonomy" id="261697"/>
    <lineage>
        <taxon>Eukaryota</taxon>
        <taxon>Fungi</taxon>
        <taxon>Dikarya</taxon>
        <taxon>Ascomycota</taxon>
        <taxon>Pezizomycotina</taxon>
        <taxon>Sordariomycetes</taxon>
        <taxon>Sordariomycetidae</taxon>
        <taxon>Sordariales</taxon>
        <taxon>Naviculisporaceae</taxon>
        <taxon>Rhypophila</taxon>
    </lineage>
</organism>
<keyword evidence="3 5" id="KW-1133">Transmembrane helix</keyword>
<gene>
    <name evidence="6" type="ORF">QBC37DRAFT_162507</name>
</gene>
<keyword evidence="2 5" id="KW-0812">Transmembrane</keyword>
<feature type="transmembrane region" description="Helical" evidence="5">
    <location>
        <begin position="159"/>
        <end position="180"/>
    </location>
</feature>
<dbReference type="Proteomes" id="UP001301769">
    <property type="component" value="Unassembled WGS sequence"/>
</dbReference>
<dbReference type="Gene3D" id="1.20.1740.10">
    <property type="entry name" value="Amino acid/polyamine transporter I"/>
    <property type="match status" value="1"/>
</dbReference>
<protein>
    <submittedName>
        <fullName evidence="6">Amino acid/polyamine transporter I</fullName>
    </submittedName>
</protein>
<dbReference type="GO" id="GO:0016020">
    <property type="term" value="C:membrane"/>
    <property type="evidence" value="ECO:0007669"/>
    <property type="project" value="UniProtKB-SubCell"/>
</dbReference>
<dbReference type="GO" id="GO:0015179">
    <property type="term" value="F:L-amino acid transmembrane transporter activity"/>
    <property type="evidence" value="ECO:0007669"/>
    <property type="project" value="TreeGrafter"/>
</dbReference>
<evidence type="ECO:0000256" key="3">
    <source>
        <dbReference type="ARBA" id="ARBA00022989"/>
    </source>
</evidence>
<dbReference type="Pfam" id="PF13520">
    <property type="entry name" value="AA_permease_2"/>
    <property type="match status" value="1"/>
</dbReference>
<reference evidence="6" key="1">
    <citation type="journal article" date="2023" name="Mol. Phylogenet. Evol.">
        <title>Genome-scale phylogeny and comparative genomics of the fungal order Sordariales.</title>
        <authorList>
            <person name="Hensen N."/>
            <person name="Bonometti L."/>
            <person name="Westerberg I."/>
            <person name="Brannstrom I.O."/>
            <person name="Guillou S."/>
            <person name="Cros-Aarteil S."/>
            <person name="Calhoun S."/>
            <person name="Haridas S."/>
            <person name="Kuo A."/>
            <person name="Mondo S."/>
            <person name="Pangilinan J."/>
            <person name="Riley R."/>
            <person name="LaButti K."/>
            <person name="Andreopoulos B."/>
            <person name="Lipzen A."/>
            <person name="Chen C."/>
            <person name="Yan M."/>
            <person name="Daum C."/>
            <person name="Ng V."/>
            <person name="Clum A."/>
            <person name="Steindorff A."/>
            <person name="Ohm R.A."/>
            <person name="Martin F."/>
            <person name="Silar P."/>
            <person name="Natvig D.O."/>
            <person name="Lalanne C."/>
            <person name="Gautier V."/>
            <person name="Ament-Velasquez S.L."/>
            <person name="Kruys A."/>
            <person name="Hutchinson M.I."/>
            <person name="Powell A.J."/>
            <person name="Barry K."/>
            <person name="Miller A.N."/>
            <person name="Grigoriev I.V."/>
            <person name="Debuchy R."/>
            <person name="Gladieux P."/>
            <person name="Hiltunen Thoren M."/>
            <person name="Johannesson H."/>
        </authorList>
    </citation>
    <scope>NUCLEOTIDE SEQUENCE</scope>
    <source>
        <strain evidence="6">PSN293</strain>
    </source>
</reference>
<dbReference type="PANTHER" id="PTHR11785">
    <property type="entry name" value="AMINO ACID TRANSPORTER"/>
    <property type="match status" value="1"/>
</dbReference>
<accession>A0AAN6YC86</accession>
<dbReference type="AlphaFoldDB" id="A0AAN6YC86"/>
<sequence length="209" mass="23192">MSMRAGIWLNNAFATAKLFMLLTIIGVALMSYRQDTDHRRIGLDHYQQPILELPSIFHDAGSTLTGLSYAIFAYTGVSLEIPFEPRQRQPLCKKLLLPTFFGISLLLILYPLVNMAFYGTISLEPAFDTDPRHTRDVTLTFFEAVLSGTSNNQDTAKNILSLVLAFSALGNILAVTWTAARLHFDLRADAFLPMVELTSGVQVALLDHG</sequence>
<evidence type="ECO:0000313" key="6">
    <source>
        <dbReference type="EMBL" id="KAK4213962.1"/>
    </source>
</evidence>
<dbReference type="EMBL" id="MU858101">
    <property type="protein sequence ID" value="KAK4213962.1"/>
    <property type="molecule type" value="Genomic_DNA"/>
</dbReference>
<reference evidence="6" key="2">
    <citation type="submission" date="2023-05" db="EMBL/GenBank/DDBJ databases">
        <authorList>
            <consortium name="Lawrence Berkeley National Laboratory"/>
            <person name="Steindorff A."/>
            <person name="Hensen N."/>
            <person name="Bonometti L."/>
            <person name="Westerberg I."/>
            <person name="Brannstrom I.O."/>
            <person name="Guillou S."/>
            <person name="Cros-Aarteil S."/>
            <person name="Calhoun S."/>
            <person name="Haridas S."/>
            <person name="Kuo A."/>
            <person name="Mondo S."/>
            <person name="Pangilinan J."/>
            <person name="Riley R."/>
            <person name="Labutti K."/>
            <person name="Andreopoulos B."/>
            <person name="Lipzen A."/>
            <person name="Chen C."/>
            <person name="Yanf M."/>
            <person name="Daum C."/>
            <person name="Ng V."/>
            <person name="Clum A."/>
            <person name="Ohm R."/>
            <person name="Martin F."/>
            <person name="Silar P."/>
            <person name="Natvig D."/>
            <person name="Lalanne C."/>
            <person name="Gautier V."/>
            <person name="Ament-Velasquez S.L."/>
            <person name="Kruys A."/>
            <person name="Hutchinson M.I."/>
            <person name="Powell A.J."/>
            <person name="Barry K."/>
            <person name="Miller A.N."/>
            <person name="Grigoriev I.V."/>
            <person name="Debuchy R."/>
            <person name="Gladieux P."/>
            <person name="Thoren M.H."/>
            <person name="Johannesson H."/>
        </authorList>
    </citation>
    <scope>NUCLEOTIDE SEQUENCE</scope>
    <source>
        <strain evidence="6">PSN293</strain>
    </source>
</reference>
<feature type="transmembrane region" description="Helical" evidence="5">
    <location>
        <begin position="12"/>
        <end position="32"/>
    </location>
</feature>
<evidence type="ECO:0000256" key="1">
    <source>
        <dbReference type="ARBA" id="ARBA00004141"/>
    </source>
</evidence>
<evidence type="ECO:0000313" key="7">
    <source>
        <dbReference type="Proteomes" id="UP001301769"/>
    </source>
</evidence>
<evidence type="ECO:0000256" key="2">
    <source>
        <dbReference type="ARBA" id="ARBA00022692"/>
    </source>
</evidence>